<gene>
    <name evidence="1" type="ORF">IQ241_18035</name>
</gene>
<protein>
    <submittedName>
        <fullName evidence="1">Uncharacterized protein</fullName>
    </submittedName>
</protein>
<evidence type="ECO:0000313" key="2">
    <source>
        <dbReference type="Proteomes" id="UP000636505"/>
    </source>
</evidence>
<dbReference type="RefSeq" id="WP_193909860.1">
    <property type="nucleotide sequence ID" value="NZ_JADEXG010000049.1"/>
</dbReference>
<evidence type="ECO:0000313" key="1">
    <source>
        <dbReference type="EMBL" id="MBE9079176.1"/>
    </source>
</evidence>
<organism evidence="1 2">
    <name type="scientific">Vasconcelosia minhoensis LEGE 07310</name>
    <dbReference type="NCBI Taxonomy" id="915328"/>
    <lineage>
        <taxon>Bacteria</taxon>
        <taxon>Bacillati</taxon>
        <taxon>Cyanobacteriota</taxon>
        <taxon>Cyanophyceae</taxon>
        <taxon>Nodosilineales</taxon>
        <taxon>Cymatolegaceae</taxon>
        <taxon>Vasconcelosia</taxon>
        <taxon>Vasconcelosia minhoensis</taxon>
    </lineage>
</organism>
<proteinExistence type="predicted"/>
<accession>A0A8J7DMQ2</accession>
<sequence length="69" mass="7755">MTPVEIRSRGIEALTQALGFVGMVRFLHQFDSGSGNYTKEREQWLGNPKVQEVVAEMKKLSQTADSDQI</sequence>
<name>A0A8J7DMQ2_9CYAN</name>
<dbReference type="Proteomes" id="UP000636505">
    <property type="component" value="Unassembled WGS sequence"/>
</dbReference>
<reference evidence="1" key="1">
    <citation type="submission" date="2020-10" db="EMBL/GenBank/DDBJ databases">
        <authorList>
            <person name="Castelo-Branco R."/>
            <person name="Eusebio N."/>
            <person name="Adriana R."/>
            <person name="Vieira A."/>
            <person name="Brugerolle De Fraissinette N."/>
            <person name="Rezende De Castro R."/>
            <person name="Schneider M.P."/>
            <person name="Vasconcelos V."/>
            <person name="Leao P.N."/>
        </authorList>
    </citation>
    <scope>NUCLEOTIDE SEQUENCE</scope>
    <source>
        <strain evidence="1">LEGE 07310</strain>
    </source>
</reference>
<dbReference type="EMBL" id="JADEXG010000049">
    <property type="protein sequence ID" value="MBE9079176.1"/>
    <property type="molecule type" value="Genomic_DNA"/>
</dbReference>
<keyword evidence="2" id="KW-1185">Reference proteome</keyword>
<dbReference type="AlphaFoldDB" id="A0A8J7DMQ2"/>
<comment type="caution">
    <text evidence="1">The sequence shown here is derived from an EMBL/GenBank/DDBJ whole genome shotgun (WGS) entry which is preliminary data.</text>
</comment>